<evidence type="ECO:0000313" key="1">
    <source>
        <dbReference type="EMBL" id="TDD88361.1"/>
    </source>
</evidence>
<organism evidence="1 2">
    <name type="scientific">Actinomadura rubrisoli</name>
    <dbReference type="NCBI Taxonomy" id="2530368"/>
    <lineage>
        <taxon>Bacteria</taxon>
        <taxon>Bacillati</taxon>
        <taxon>Actinomycetota</taxon>
        <taxon>Actinomycetes</taxon>
        <taxon>Streptosporangiales</taxon>
        <taxon>Thermomonosporaceae</taxon>
        <taxon>Actinomadura</taxon>
    </lineage>
</organism>
<protein>
    <submittedName>
        <fullName evidence="1">Uncharacterized protein</fullName>
    </submittedName>
</protein>
<evidence type="ECO:0000313" key="2">
    <source>
        <dbReference type="Proteomes" id="UP000294513"/>
    </source>
</evidence>
<dbReference type="Proteomes" id="UP000294513">
    <property type="component" value="Unassembled WGS sequence"/>
</dbReference>
<name>A0A4R5BNE1_9ACTN</name>
<proteinExistence type="predicted"/>
<accession>A0A4R5BNE1</accession>
<dbReference type="EMBL" id="SMKU01000065">
    <property type="protein sequence ID" value="TDD88361.1"/>
    <property type="molecule type" value="Genomic_DNA"/>
</dbReference>
<dbReference type="RefSeq" id="WP_131893613.1">
    <property type="nucleotide sequence ID" value="NZ_SMKU01000065.1"/>
</dbReference>
<reference evidence="1 2" key="1">
    <citation type="submission" date="2019-03" db="EMBL/GenBank/DDBJ databases">
        <title>Draft genome sequences of novel Actinobacteria.</title>
        <authorList>
            <person name="Sahin N."/>
            <person name="Ay H."/>
            <person name="Saygin H."/>
        </authorList>
    </citation>
    <scope>NUCLEOTIDE SEQUENCE [LARGE SCALE GENOMIC DNA]</scope>
    <source>
        <strain evidence="1 2">H3C3</strain>
    </source>
</reference>
<dbReference type="AlphaFoldDB" id="A0A4R5BNE1"/>
<sequence length="76" mass="8895">MTERRPSERVSDDKAARQRALAAWFTEWSQQHDVDEVEDAPAAAQDQYWRRARELMGLDPESGLRPGITGRRRRRT</sequence>
<gene>
    <name evidence="1" type="ORF">E1298_15235</name>
</gene>
<keyword evidence="2" id="KW-1185">Reference proteome</keyword>
<comment type="caution">
    <text evidence="1">The sequence shown here is derived from an EMBL/GenBank/DDBJ whole genome shotgun (WGS) entry which is preliminary data.</text>
</comment>